<dbReference type="GO" id="GO:0005886">
    <property type="term" value="C:plasma membrane"/>
    <property type="evidence" value="ECO:0007669"/>
    <property type="project" value="TreeGrafter"/>
</dbReference>
<comment type="caution">
    <text evidence="2">The sequence shown here is derived from an EMBL/GenBank/DDBJ whole genome shotgun (WGS) entry which is preliminary data.</text>
</comment>
<feature type="transmembrane region" description="Helical" evidence="1">
    <location>
        <begin position="432"/>
        <end position="461"/>
    </location>
</feature>
<dbReference type="InterPro" id="IPR027463">
    <property type="entry name" value="AcrB_DN_DC_subdom"/>
</dbReference>
<dbReference type="PANTHER" id="PTHR32063">
    <property type="match status" value="1"/>
</dbReference>
<feature type="transmembrane region" description="Helical" evidence="1">
    <location>
        <begin position="467"/>
        <end position="491"/>
    </location>
</feature>
<dbReference type="SUPFAM" id="SSF82714">
    <property type="entry name" value="Multidrug efflux transporter AcrB TolC docking domain, DN and DC subdomains"/>
    <property type="match status" value="1"/>
</dbReference>
<gene>
    <name evidence="2" type="primary">ragC</name>
    <name evidence="2" type="ORF">GCM10010994_42660</name>
</gene>
<dbReference type="Proteomes" id="UP000637002">
    <property type="component" value="Unassembled WGS sequence"/>
</dbReference>
<protein>
    <submittedName>
        <fullName evidence="2">RND transporter</fullName>
    </submittedName>
</protein>
<keyword evidence="3" id="KW-1185">Reference proteome</keyword>
<dbReference type="PANTHER" id="PTHR32063:SF8">
    <property type="entry name" value="CATION EFFLUX PROTEIN"/>
    <property type="match status" value="1"/>
</dbReference>
<keyword evidence="1" id="KW-1133">Transmembrane helix</keyword>
<feature type="transmembrane region" description="Helical" evidence="1">
    <location>
        <begin position="914"/>
        <end position="932"/>
    </location>
</feature>
<feature type="transmembrane region" description="Helical" evidence="1">
    <location>
        <begin position="542"/>
        <end position="562"/>
    </location>
</feature>
<feature type="transmembrane region" description="Helical" evidence="1">
    <location>
        <begin position="985"/>
        <end position="1005"/>
    </location>
</feature>
<evidence type="ECO:0000256" key="1">
    <source>
        <dbReference type="SAM" id="Phobius"/>
    </source>
</evidence>
<feature type="transmembrane region" description="Helical" evidence="1">
    <location>
        <begin position="888"/>
        <end position="907"/>
    </location>
</feature>
<feature type="transmembrane region" description="Helical" evidence="1">
    <location>
        <begin position="938"/>
        <end position="964"/>
    </location>
</feature>
<dbReference type="GO" id="GO:0042910">
    <property type="term" value="F:xenobiotic transmembrane transporter activity"/>
    <property type="evidence" value="ECO:0007669"/>
    <property type="project" value="TreeGrafter"/>
</dbReference>
<dbReference type="Gene3D" id="3.30.2090.10">
    <property type="entry name" value="Multidrug efflux transporter AcrB TolC docking domain, DN and DC subdomains"/>
    <property type="match status" value="2"/>
</dbReference>
<keyword evidence="1" id="KW-0472">Membrane</keyword>
<feature type="transmembrane region" description="Helical" evidence="1">
    <location>
        <begin position="335"/>
        <end position="354"/>
    </location>
</feature>
<dbReference type="Gene3D" id="1.20.1640.10">
    <property type="entry name" value="Multidrug efflux transporter AcrB transmembrane domain"/>
    <property type="match status" value="2"/>
</dbReference>
<dbReference type="Pfam" id="PF00873">
    <property type="entry name" value="ACR_tran"/>
    <property type="match status" value="1"/>
</dbReference>
<dbReference type="InterPro" id="IPR001036">
    <property type="entry name" value="Acrflvin-R"/>
</dbReference>
<dbReference type="Gene3D" id="3.30.70.1440">
    <property type="entry name" value="Multidrug efflux transporter AcrB pore domain"/>
    <property type="match status" value="1"/>
</dbReference>
<dbReference type="SUPFAM" id="SSF82866">
    <property type="entry name" value="Multidrug efflux transporter AcrB transmembrane domain"/>
    <property type="match status" value="2"/>
</dbReference>
<sequence length="1061" mass="113064">MIGIVRLALARPYTFVVMAMLIMIFGVMAALRTPTDIFPDIKIPVIAAVWSYSGLPPDEMSGRIISVYERSLTTTVNDIEHIESQSLAGYGIVKIFFQPNVNINTANAQVTAISQTVLKQMPAGITPPIILNFSASSVPILQVALSSKTLSEQRLADTALNVIRPPLVTVPGAALPYPYGGKSRQMQIDLDQSALRSYGLAAQDVVQALTVQNLITPVGTQKIGKFEYTISLNDAPKRLVEFRDLPIKVVNGTVVYMRDVANVHDASPPQMNVVQLDGQKGVLMSILKTGSASTLDIIAGIKAALPAVKEILPPGLDLKLVGDQSAFVEEAVSGVIREGIIAAALTGLMILIFLGSWRSTLIITVSIPLAILASITVLSMLGETINVMTLGGLALAVGILVDDATVTIENINWHMEQGKPIETAILDGAQQIVVPATVSLLCICIAFVPMFGLGGVAGYLFRPLAEAVVFAMIASYILSRTLVPTMANFLLRNQGHHGAHGEAPAKSSRNPLVAFQRAFERGFEAIRSGYVGLLHLGLRKRVWLNVGFLVVSGGSFALVPYLGSNFFPDIDSGEIKLHIRAQTGTRVEATTALASRIEGAIRAVIPPVELRSIVANIGLPISGINVAYGNSGTIGVGDADILISMNEEHGPTAGYVRTLREQLPRQFPGTVFSFLPADIVSQILNFGSPAPIDLQIAGPNLEANRAFANTLASRMRTVTGLADVRVQQAFQQPTLYVGFNRTLAGLVGLTEQNAATSMLQTLAGSSQTNPIYWLNPDNQVSYPVSIQTPQYAMDRLEGLRNLPLAANGNSQLLGGLARFEPTSSNAVISHYNIQPVIDIYGTPTVRDLGAVATDVRTIMDEMTPQLPRGSRMVLRGQVATMLSAYQQLFIGIGFAIVLIYLLIVVNFQSWLDPFVIVLALPTALAGIVWMLFGTGTTLSVPALTGAIMCMGVATANSILVISFARDQLATGMTSFQAALAAGSTRFRPVLMTALAMVIGMAPMAIEPGQNAPLGRAVIGGLVFATFATLFFVPALFSLVHARDHARKAEAQPRLADGAAPA</sequence>
<reference evidence="2" key="1">
    <citation type="journal article" date="2014" name="Int. J. Syst. Evol. Microbiol.">
        <title>Complete genome sequence of Corynebacterium casei LMG S-19264T (=DSM 44701T), isolated from a smear-ripened cheese.</title>
        <authorList>
            <consortium name="US DOE Joint Genome Institute (JGI-PGF)"/>
            <person name="Walter F."/>
            <person name="Albersmeier A."/>
            <person name="Kalinowski J."/>
            <person name="Ruckert C."/>
        </authorList>
    </citation>
    <scope>NUCLEOTIDE SEQUENCE</scope>
    <source>
        <strain evidence="2">CGMCC 1.12919</strain>
    </source>
</reference>
<dbReference type="Gene3D" id="3.30.70.1320">
    <property type="entry name" value="Multidrug efflux transporter AcrB pore domain like"/>
    <property type="match status" value="1"/>
</dbReference>
<proteinExistence type="predicted"/>
<feature type="transmembrane region" description="Helical" evidence="1">
    <location>
        <begin position="361"/>
        <end position="381"/>
    </location>
</feature>
<dbReference type="SUPFAM" id="SSF82693">
    <property type="entry name" value="Multidrug efflux transporter AcrB pore domain, PN1, PN2, PC1 and PC2 subdomains"/>
    <property type="match status" value="2"/>
</dbReference>
<dbReference type="PRINTS" id="PR00702">
    <property type="entry name" value="ACRIFLAVINRP"/>
</dbReference>
<feature type="transmembrane region" description="Helical" evidence="1">
    <location>
        <begin position="1017"/>
        <end position="1039"/>
    </location>
</feature>
<feature type="transmembrane region" description="Helical" evidence="1">
    <location>
        <begin position="387"/>
        <end position="411"/>
    </location>
</feature>
<evidence type="ECO:0000313" key="2">
    <source>
        <dbReference type="EMBL" id="GGC80154.1"/>
    </source>
</evidence>
<name>A0A916UPB7_9HYPH</name>
<feature type="transmembrane region" description="Helical" evidence="1">
    <location>
        <begin position="12"/>
        <end position="31"/>
    </location>
</feature>
<dbReference type="Gene3D" id="3.30.70.1430">
    <property type="entry name" value="Multidrug efflux transporter AcrB pore domain"/>
    <property type="match status" value="2"/>
</dbReference>
<dbReference type="EMBL" id="BMGG01000008">
    <property type="protein sequence ID" value="GGC80154.1"/>
    <property type="molecule type" value="Genomic_DNA"/>
</dbReference>
<dbReference type="RefSeq" id="WP_188611205.1">
    <property type="nucleotide sequence ID" value="NZ_BMGG01000008.1"/>
</dbReference>
<accession>A0A916UPB7</accession>
<keyword evidence="1" id="KW-0812">Transmembrane</keyword>
<organism evidence="2 3">
    <name type="scientific">Chelatococcus reniformis</name>
    <dbReference type="NCBI Taxonomy" id="1494448"/>
    <lineage>
        <taxon>Bacteria</taxon>
        <taxon>Pseudomonadati</taxon>
        <taxon>Pseudomonadota</taxon>
        <taxon>Alphaproteobacteria</taxon>
        <taxon>Hyphomicrobiales</taxon>
        <taxon>Chelatococcaceae</taxon>
        <taxon>Chelatococcus</taxon>
    </lineage>
</organism>
<evidence type="ECO:0000313" key="3">
    <source>
        <dbReference type="Proteomes" id="UP000637002"/>
    </source>
</evidence>
<reference evidence="2" key="2">
    <citation type="submission" date="2020-09" db="EMBL/GenBank/DDBJ databases">
        <authorList>
            <person name="Sun Q."/>
            <person name="Zhou Y."/>
        </authorList>
    </citation>
    <scope>NUCLEOTIDE SEQUENCE</scope>
    <source>
        <strain evidence="2">CGMCC 1.12919</strain>
    </source>
</reference>
<dbReference type="AlphaFoldDB" id="A0A916UPB7"/>